<protein>
    <submittedName>
        <fullName evidence="8">Major royal jelly protein 1-like</fullName>
    </submittedName>
</protein>
<dbReference type="Gene3D" id="2.120.10.30">
    <property type="entry name" value="TolB, C-terminal domain"/>
    <property type="match status" value="1"/>
</dbReference>
<feature type="transmembrane region" description="Helical" evidence="6">
    <location>
        <begin position="37"/>
        <end position="53"/>
    </location>
</feature>
<keyword evidence="5" id="KW-0325">Glycoprotein</keyword>
<comment type="subcellular location">
    <subcellularLocation>
        <location evidence="1">Secreted</location>
    </subcellularLocation>
</comment>
<evidence type="ECO:0000256" key="2">
    <source>
        <dbReference type="ARBA" id="ARBA00009127"/>
    </source>
</evidence>
<dbReference type="InterPro" id="IPR011042">
    <property type="entry name" value="6-blade_b-propeller_TolB-like"/>
</dbReference>
<feature type="transmembrane region" description="Helical" evidence="6">
    <location>
        <begin position="433"/>
        <end position="455"/>
    </location>
</feature>
<dbReference type="Pfam" id="PF03022">
    <property type="entry name" value="MRJP"/>
    <property type="match status" value="1"/>
</dbReference>
<reference evidence="8" key="1">
    <citation type="submission" date="2025-08" db="UniProtKB">
        <authorList>
            <consortium name="RefSeq"/>
        </authorList>
    </citation>
    <scope>IDENTIFICATION</scope>
    <source>
        <tissue evidence="8">Whole body</tissue>
    </source>
</reference>
<evidence type="ECO:0000256" key="1">
    <source>
        <dbReference type="ARBA" id="ARBA00004613"/>
    </source>
</evidence>
<dbReference type="Proteomes" id="UP000504618">
    <property type="component" value="Unplaced"/>
</dbReference>
<gene>
    <name evidence="8" type="primary">LOC112463179</name>
</gene>
<evidence type="ECO:0000256" key="4">
    <source>
        <dbReference type="ARBA" id="ARBA00022729"/>
    </source>
</evidence>
<dbReference type="GeneID" id="112463179"/>
<dbReference type="PRINTS" id="PR01366">
    <property type="entry name" value="ROYALJELLY"/>
</dbReference>
<feature type="transmembrane region" description="Helical" evidence="6">
    <location>
        <begin position="12"/>
        <end position="30"/>
    </location>
</feature>
<organism evidence="7 8">
    <name type="scientific">Temnothorax curvispinosus</name>
    <dbReference type="NCBI Taxonomy" id="300111"/>
    <lineage>
        <taxon>Eukaryota</taxon>
        <taxon>Metazoa</taxon>
        <taxon>Ecdysozoa</taxon>
        <taxon>Arthropoda</taxon>
        <taxon>Hexapoda</taxon>
        <taxon>Insecta</taxon>
        <taxon>Pterygota</taxon>
        <taxon>Neoptera</taxon>
        <taxon>Endopterygota</taxon>
        <taxon>Hymenoptera</taxon>
        <taxon>Apocrita</taxon>
        <taxon>Aculeata</taxon>
        <taxon>Formicoidea</taxon>
        <taxon>Formicidae</taxon>
        <taxon>Myrmicinae</taxon>
        <taxon>Temnothorax</taxon>
    </lineage>
</organism>
<dbReference type="PANTHER" id="PTHR10009:SF7">
    <property type="entry name" value="GH10609P-RELATED"/>
    <property type="match status" value="1"/>
</dbReference>
<keyword evidence="6" id="KW-0472">Membrane</keyword>
<keyword evidence="6" id="KW-0812">Transmembrane</keyword>
<dbReference type="OrthoDB" id="8184345at2759"/>
<name>A0A6J1QRM9_9HYME</name>
<evidence type="ECO:0000313" key="7">
    <source>
        <dbReference type="Proteomes" id="UP000504618"/>
    </source>
</evidence>
<keyword evidence="6" id="KW-1133">Transmembrane helix</keyword>
<dbReference type="PANTHER" id="PTHR10009">
    <property type="entry name" value="PROTEIN YELLOW-RELATED"/>
    <property type="match status" value="1"/>
</dbReference>
<dbReference type="InterPro" id="IPR017996">
    <property type="entry name" value="MRJP/yellow-related"/>
</dbReference>
<dbReference type="SUPFAM" id="SSF63825">
    <property type="entry name" value="YWTD domain"/>
    <property type="match status" value="1"/>
</dbReference>
<evidence type="ECO:0000256" key="5">
    <source>
        <dbReference type="ARBA" id="ARBA00023180"/>
    </source>
</evidence>
<evidence type="ECO:0000256" key="6">
    <source>
        <dbReference type="SAM" id="Phobius"/>
    </source>
</evidence>
<sequence>MIDQLTLNDGVQFLTIGITQNSVILLCISVTLKMTQLLFNVLILTIASISFGVELEEQYKWEYIDYVWKNSRHKQNAVKIGYYKISKNVLYDADIAPDGRIFVTVVRQRGVPASLTTINKIVERGGPLLSPYPDWTWHKFNKTNCGCDTITSVYRISIKCNRLFVLDCGAVGEEKICPPKLLIFNLKNDMLEKCLVIPPDIASNKNGTGLLVTPLPYVRDCNYINDATVFMAGTEGYGLVIYNKNLGFYRIESDFMNATDPTIEGQSFYSKDSSLSLTIINKYLYYASLAGRKIFKIDISNPQKFSKLTRNETNSLTKLVGTLSGQTGPIASAQHALFFSNIPKTSILCTNTKKKFNTEIVAQDAEKLQFLSGMKVTWCGRKLLIVTNHLQHITLDLHNTSFPNKKTNFRILTIDIEQIRQETNCFSSYNSTYHSLVFFPFIPWFFYIPWFSVFIEK</sequence>
<evidence type="ECO:0000313" key="8">
    <source>
        <dbReference type="RefSeq" id="XP_024885144.1"/>
    </source>
</evidence>
<dbReference type="AlphaFoldDB" id="A0A6J1QRM9"/>
<proteinExistence type="inferred from homology"/>
<dbReference type="GO" id="GO:0005576">
    <property type="term" value="C:extracellular region"/>
    <property type="evidence" value="ECO:0007669"/>
    <property type="project" value="UniProtKB-SubCell"/>
</dbReference>
<comment type="similarity">
    <text evidence="2">Belongs to the major royal jelly protein family.</text>
</comment>
<evidence type="ECO:0000256" key="3">
    <source>
        <dbReference type="ARBA" id="ARBA00022525"/>
    </source>
</evidence>
<keyword evidence="3" id="KW-0964">Secreted</keyword>
<dbReference type="RefSeq" id="XP_024885144.1">
    <property type="nucleotide sequence ID" value="XM_025029376.1"/>
</dbReference>
<keyword evidence="7" id="KW-1185">Reference proteome</keyword>
<keyword evidence="4" id="KW-0732">Signal</keyword>
<accession>A0A6J1QRM9</accession>